<dbReference type="AlphaFoldDB" id="A0A914HIR9"/>
<evidence type="ECO:0000259" key="2">
    <source>
        <dbReference type="PROSITE" id="PS50188"/>
    </source>
</evidence>
<dbReference type="PROSITE" id="PS50188">
    <property type="entry name" value="B302_SPRY"/>
    <property type="match status" value="1"/>
</dbReference>
<accession>A0A914HIR9</accession>
<dbReference type="InterPro" id="IPR001870">
    <property type="entry name" value="B30.2/SPRY"/>
</dbReference>
<evidence type="ECO:0000313" key="4">
    <source>
        <dbReference type="WBParaSite" id="Gr19_v10_g1834.t1"/>
    </source>
</evidence>
<dbReference type="Pfam" id="PF00622">
    <property type="entry name" value="SPRY"/>
    <property type="match status" value="1"/>
</dbReference>
<dbReference type="Proteomes" id="UP000887572">
    <property type="component" value="Unplaced"/>
</dbReference>
<dbReference type="InterPro" id="IPR003877">
    <property type="entry name" value="SPRY_dom"/>
</dbReference>
<evidence type="ECO:0000256" key="1">
    <source>
        <dbReference type="SAM" id="Coils"/>
    </source>
</evidence>
<organism evidence="3 4">
    <name type="scientific">Globodera rostochiensis</name>
    <name type="common">Golden nematode worm</name>
    <name type="synonym">Heterodera rostochiensis</name>
    <dbReference type="NCBI Taxonomy" id="31243"/>
    <lineage>
        <taxon>Eukaryota</taxon>
        <taxon>Metazoa</taxon>
        <taxon>Ecdysozoa</taxon>
        <taxon>Nematoda</taxon>
        <taxon>Chromadorea</taxon>
        <taxon>Rhabditida</taxon>
        <taxon>Tylenchina</taxon>
        <taxon>Tylenchomorpha</taxon>
        <taxon>Tylenchoidea</taxon>
        <taxon>Heteroderidae</taxon>
        <taxon>Heteroderinae</taxon>
        <taxon>Globodera</taxon>
    </lineage>
</organism>
<dbReference type="Gene3D" id="2.60.120.920">
    <property type="match status" value="1"/>
</dbReference>
<proteinExistence type="predicted"/>
<keyword evidence="1" id="KW-0175">Coiled coil</keyword>
<sequence>MSFSIESTNEGDITADQEHLWPTFANLDPSEELRRLRDRIDQLELQQSINSSTSSDGFDLVAQNGNEFVNDTLGEQNIIEEELKTELELKEVKEELEYMKKELSDMKLYKEELKDMKLYKEELKDIKQYKDEMKKTNELVSKQFEQMEAWKRVAKLELENKALHTELEHQKLLNAHKDIATTTAEIKLNVEILKQQQNQTDKIVSMQAANAEQQKADQKALCETMIDQQCKEHDEKMNEFLVCVVEGQNKKFEQQMETDRTMLKKQMDELEISWKKQLEEGMNRLKGELSAKMEQYQKQLRQKNIDALTDETQQGNGLMPQQNRWDAAACHNKLTLIEPDRLIVEITEKDKWAWRSVRAEWPIPNGNSGFFYYEVKILVQKDVGIHIGLTVKQMPLDKWVGCCDGTYAYEDDGTFWGHVPVDDCAYLDGRPYIDAGIPEFGVGDVIGCGLDLASRQIIYTKNGRRLETAGLFVDSAGVELFACVSLSDSGDKIEANFGPNFEYKF</sequence>
<feature type="domain" description="B30.2/SPRY" evidence="2">
    <location>
        <begin position="303"/>
        <end position="502"/>
    </location>
</feature>
<dbReference type="InterPro" id="IPR043136">
    <property type="entry name" value="B30.2/SPRY_sf"/>
</dbReference>
<reference evidence="4" key="1">
    <citation type="submission" date="2022-11" db="UniProtKB">
        <authorList>
            <consortium name="WormBaseParasite"/>
        </authorList>
    </citation>
    <scope>IDENTIFICATION</scope>
</reference>
<feature type="coiled-coil region" evidence="1">
    <location>
        <begin position="253"/>
        <end position="306"/>
    </location>
</feature>
<name>A0A914HIR9_GLORO</name>
<dbReference type="InterPro" id="IPR013320">
    <property type="entry name" value="ConA-like_dom_sf"/>
</dbReference>
<dbReference type="SMART" id="SM00449">
    <property type="entry name" value="SPRY"/>
    <property type="match status" value="1"/>
</dbReference>
<dbReference type="WBParaSite" id="Gr19_v10_g1834.t1">
    <property type="protein sequence ID" value="Gr19_v10_g1834.t1"/>
    <property type="gene ID" value="Gr19_v10_g1834"/>
</dbReference>
<protein>
    <submittedName>
        <fullName evidence="4">B30.2/SPRY domain-containing protein</fullName>
    </submittedName>
</protein>
<dbReference type="SUPFAM" id="SSF49899">
    <property type="entry name" value="Concanavalin A-like lectins/glucanases"/>
    <property type="match status" value="1"/>
</dbReference>
<feature type="coiled-coil region" evidence="1">
    <location>
        <begin position="82"/>
        <end position="173"/>
    </location>
</feature>
<keyword evidence="3" id="KW-1185">Reference proteome</keyword>
<dbReference type="InterPro" id="IPR044736">
    <property type="entry name" value="Gid1/RanBPM/SPLA_SPRY"/>
</dbReference>
<dbReference type="CDD" id="cd12885">
    <property type="entry name" value="SPRY_RanBP_like"/>
    <property type="match status" value="1"/>
</dbReference>
<evidence type="ECO:0000313" key="3">
    <source>
        <dbReference type="Proteomes" id="UP000887572"/>
    </source>
</evidence>